<evidence type="ECO:0000313" key="5">
    <source>
        <dbReference type="Proteomes" id="UP000677583"/>
    </source>
</evidence>
<dbReference type="InterPro" id="IPR015954">
    <property type="entry name" value="Phage_RNA-type_capsid"/>
</dbReference>
<keyword evidence="3" id="KW-0946">Virion</keyword>
<evidence type="ECO:0000313" key="4">
    <source>
        <dbReference type="EMBL" id="DAD51226.1"/>
    </source>
</evidence>
<keyword evidence="2 4" id="KW-0167">Capsid protein</keyword>
<dbReference type="Gene3D" id="3.30.380.10">
    <property type="entry name" value="MS2 Viral Coat Protein"/>
    <property type="match status" value="1"/>
</dbReference>
<dbReference type="Proteomes" id="UP000677583">
    <property type="component" value="Segment"/>
</dbReference>
<gene>
    <name evidence="4" type="primary">SRR7976356_5_2</name>
</gene>
<organism evidence="4 5">
    <name type="scientific">ssRNA phage SRR7976356_5</name>
    <dbReference type="NCBI Taxonomy" id="2786736"/>
    <lineage>
        <taxon>Viruses</taxon>
        <taxon>Riboviria</taxon>
        <taxon>Orthornavirae</taxon>
        <taxon>Lenarviricota</taxon>
        <taxon>Leviviricetes</taxon>
        <taxon>Norzivirales</taxon>
        <taxon>Fiersviridae</taxon>
        <taxon>Dorudgevirus</taxon>
        <taxon>Dorudgevirus caenadaptatum</taxon>
        <taxon>Pipunevirus caenadaptatum</taxon>
    </lineage>
</organism>
<evidence type="ECO:0000256" key="3">
    <source>
        <dbReference type="ARBA" id="ARBA00022844"/>
    </source>
</evidence>
<comment type="subcellular location">
    <subcellularLocation>
        <location evidence="1">Virion</location>
    </subcellularLocation>
</comment>
<sequence length="152" mass="16190">MSAIASITVFDGASTPVSHTLLPVSVSKTEAEGGIVARWREGLTALPTEAQVRAECRQKVLKSGVIETRFRVVVPVMESISGQNAAGYTAAPKVAFEDTEEWVSYAHPRSTVTSRRLAKQILTNLSNNVSTTVAAATSGPFDEAVSQQLMPT</sequence>
<name>A0A8S5L275_9VIRU</name>
<accession>A0A8S5L275</accession>
<keyword evidence="5" id="KW-1185">Reference proteome</keyword>
<dbReference type="EMBL" id="BK013759">
    <property type="protein sequence ID" value="DAD51226.1"/>
    <property type="molecule type" value="Genomic_RNA"/>
</dbReference>
<dbReference type="GO" id="GO:0019028">
    <property type="term" value="C:viral capsid"/>
    <property type="evidence" value="ECO:0007669"/>
    <property type="project" value="UniProtKB-KW"/>
</dbReference>
<dbReference type="RefSeq" id="YP_010769748.1">
    <property type="nucleotide sequence ID" value="NC_074064.1"/>
</dbReference>
<dbReference type="GeneID" id="80398853"/>
<evidence type="ECO:0000256" key="2">
    <source>
        <dbReference type="ARBA" id="ARBA00022561"/>
    </source>
</evidence>
<reference evidence="4" key="1">
    <citation type="submission" date="2020-09" db="EMBL/GenBank/DDBJ databases">
        <title>Leviviricetes taxonomy.</title>
        <authorList>
            <person name="Stockdale S.R."/>
            <person name="Callanan J."/>
            <person name="Adriaenssens E.M."/>
            <person name="Kuhn J.H."/>
            <person name="Rumnieks J."/>
            <person name="Shkoporov A."/>
            <person name="Draper L.A."/>
            <person name="Ross P."/>
            <person name="Hill C."/>
        </authorList>
    </citation>
    <scope>NUCLEOTIDE SEQUENCE</scope>
</reference>
<protein>
    <submittedName>
        <fullName evidence="4">Coat protein</fullName>
    </submittedName>
</protein>
<evidence type="ECO:0000256" key="1">
    <source>
        <dbReference type="ARBA" id="ARBA00004328"/>
    </source>
</evidence>
<proteinExistence type="predicted"/>
<dbReference type="KEGG" id="vg:80398853"/>